<evidence type="ECO:0000256" key="2">
    <source>
        <dbReference type="SAM" id="SignalP"/>
    </source>
</evidence>
<keyword evidence="1" id="KW-1133">Transmembrane helix</keyword>
<sequence length="67" mass="7310">MRCIKGWALLFQVFFWSSLVQLSSGQTPSPALAGPSPPPMSNDGKMIDQGIAYVLMLVALLITYLTH</sequence>
<reference evidence="3 4" key="1">
    <citation type="journal article" date="2017" name="Nature">
        <title>The Apostasia genome and the evolution of orchids.</title>
        <authorList>
            <person name="Zhang G.Q."/>
            <person name="Liu K.W."/>
            <person name="Li Z."/>
            <person name="Lohaus R."/>
            <person name="Hsiao Y.Y."/>
            <person name="Niu S.C."/>
            <person name="Wang J.Y."/>
            <person name="Lin Y.C."/>
            <person name="Xu Q."/>
            <person name="Chen L.J."/>
            <person name="Yoshida K."/>
            <person name="Fujiwara S."/>
            <person name="Wang Z.W."/>
            <person name="Zhang Y.Q."/>
            <person name="Mitsuda N."/>
            <person name="Wang M."/>
            <person name="Liu G.H."/>
            <person name="Pecoraro L."/>
            <person name="Huang H.X."/>
            <person name="Xiao X.J."/>
            <person name="Lin M."/>
            <person name="Wu X.Y."/>
            <person name="Wu W.L."/>
            <person name="Chen Y.Y."/>
            <person name="Chang S.B."/>
            <person name="Sakamoto S."/>
            <person name="Ohme-Takagi M."/>
            <person name="Yagi M."/>
            <person name="Zeng S.J."/>
            <person name="Shen C.Y."/>
            <person name="Yeh C.M."/>
            <person name="Luo Y.B."/>
            <person name="Tsai W.C."/>
            <person name="Van de Peer Y."/>
            <person name="Liu Z.J."/>
        </authorList>
    </citation>
    <scope>NUCLEOTIDE SEQUENCE [LARGE SCALE GENOMIC DNA]</scope>
    <source>
        <strain evidence="4">cv. Shenzhen</strain>
        <tissue evidence="3">Stem</tissue>
    </source>
</reference>
<name>A0A2I0AE52_9ASPA</name>
<proteinExistence type="predicted"/>
<evidence type="ECO:0000313" key="3">
    <source>
        <dbReference type="EMBL" id="PKA53822.1"/>
    </source>
</evidence>
<dbReference type="EMBL" id="KZ451988">
    <property type="protein sequence ID" value="PKA53822.1"/>
    <property type="molecule type" value="Genomic_DNA"/>
</dbReference>
<dbReference type="InterPro" id="IPR009424">
    <property type="entry name" value="AGP16/20/22/41"/>
</dbReference>
<keyword evidence="1" id="KW-0812">Transmembrane</keyword>
<dbReference type="Proteomes" id="UP000236161">
    <property type="component" value="Unassembled WGS sequence"/>
</dbReference>
<keyword evidence="4" id="KW-1185">Reference proteome</keyword>
<evidence type="ECO:0000313" key="4">
    <source>
        <dbReference type="Proteomes" id="UP000236161"/>
    </source>
</evidence>
<feature type="transmembrane region" description="Helical" evidence="1">
    <location>
        <begin position="49"/>
        <end position="66"/>
    </location>
</feature>
<dbReference type="PANTHER" id="PTHR33374">
    <property type="entry name" value="ARABINOGALACTAN PROTEIN 20"/>
    <property type="match status" value="1"/>
</dbReference>
<protein>
    <submittedName>
        <fullName evidence="3">Arabinogalactan peptide 16</fullName>
    </submittedName>
</protein>
<accession>A0A2I0AE52</accession>
<evidence type="ECO:0000256" key="1">
    <source>
        <dbReference type="SAM" id="Phobius"/>
    </source>
</evidence>
<gene>
    <name evidence="3" type="primary">AGP16</name>
    <name evidence="3" type="ORF">AXF42_Ash011301</name>
</gene>
<keyword evidence="2" id="KW-0732">Signal</keyword>
<dbReference type="Pfam" id="PF06376">
    <property type="entry name" value="AGP"/>
    <property type="match status" value="1"/>
</dbReference>
<keyword evidence="1" id="KW-0472">Membrane</keyword>
<organism evidence="3 4">
    <name type="scientific">Apostasia shenzhenica</name>
    <dbReference type="NCBI Taxonomy" id="1088818"/>
    <lineage>
        <taxon>Eukaryota</taxon>
        <taxon>Viridiplantae</taxon>
        <taxon>Streptophyta</taxon>
        <taxon>Embryophyta</taxon>
        <taxon>Tracheophyta</taxon>
        <taxon>Spermatophyta</taxon>
        <taxon>Magnoliopsida</taxon>
        <taxon>Liliopsida</taxon>
        <taxon>Asparagales</taxon>
        <taxon>Orchidaceae</taxon>
        <taxon>Apostasioideae</taxon>
        <taxon>Apostasia</taxon>
    </lineage>
</organism>
<feature type="chain" id="PRO_5014134686" evidence="2">
    <location>
        <begin position="26"/>
        <end position="67"/>
    </location>
</feature>
<dbReference type="AlphaFoldDB" id="A0A2I0AE52"/>
<feature type="signal peptide" evidence="2">
    <location>
        <begin position="1"/>
        <end position="25"/>
    </location>
</feature>